<organism evidence="2">
    <name type="scientific">bioreactor metagenome</name>
    <dbReference type="NCBI Taxonomy" id="1076179"/>
    <lineage>
        <taxon>unclassified sequences</taxon>
        <taxon>metagenomes</taxon>
        <taxon>ecological metagenomes</taxon>
    </lineage>
</organism>
<dbReference type="PANTHER" id="PTHR41373:SF1">
    <property type="entry name" value="PHOSPHATIDYLGLYCEROL LYSYLTRANSFERASE C-TERMINAL DOMAIN-CONTAINING PROTEIN"/>
    <property type="match status" value="1"/>
</dbReference>
<name>A0A644ZQ92_9ZZZZ</name>
<reference evidence="2" key="1">
    <citation type="submission" date="2019-08" db="EMBL/GenBank/DDBJ databases">
        <authorList>
            <person name="Kucharzyk K."/>
            <person name="Murdoch R.W."/>
            <person name="Higgins S."/>
            <person name="Loffler F."/>
        </authorList>
    </citation>
    <scope>NUCLEOTIDE SEQUENCE</scope>
</reference>
<gene>
    <name evidence="2" type="ORF">SDC9_86419</name>
</gene>
<dbReference type="InterPro" id="IPR016181">
    <property type="entry name" value="Acyl_CoA_acyltransferase"/>
</dbReference>
<proteinExistence type="predicted"/>
<feature type="domain" description="Phosphatidylglycerol lysyltransferase C-terminal" evidence="1">
    <location>
        <begin position="25"/>
        <end position="292"/>
    </location>
</feature>
<sequence>MIEFRNIKLSDKPWIDELLSYNDFRGAEFCFTNLFIWESVFSSRIARFNDFLLLKSGEGENTKYLIPVGRGVLRDAIEYLKQDAIERGIQLKIIGIPKEKVSEISELFPEALINEERNSFDYIYESEKMITLSGKKLQPKRNHLARFKELPGWSYEEITRDNISECVEFNKLWCKETGICGEDPSLESEMCAVGNALANYFELGLKGGLLRLDGKVVAYTVGEKINSDTVIIHIEKAFAGIRGCYQMINREFAERIASEVKYINREDDAGDLGLRQAKMSYYPVFLQEKYSALIK</sequence>
<protein>
    <recommendedName>
        <fullName evidence="1">Phosphatidylglycerol lysyltransferase C-terminal domain-containing protein</fullName>
    </recommendedName>
</protein>
<dbReference type="Pfam" id="PF09924">
    <property type="entry name" value="LPG_synthase_C"/>
    <property type="match status" value="1"/>
</dbReference>
<dbReference type="PIRSF" id="PIRSF018688">
    <property type="entry name" value="UCP018688"/>
    <property type="match status" value="1"/>
</dbReference>
<dbReference type="InterPro" id="IPR016732">
    <property type="entry name" value="UCP018688"/>
</dbReference>
<evidence type="ECO:0000313" key="2">
    <source>
        <dbReference type="EMBL" id="MPM39784.1"/>
    </source>
</evidence>
<dbReference type="InterPro" id="IPR024320">
    <property type="entry name" value="LPG_synthase_C"/>
</dbReference>
<evidence type="ECO:0000259" key="1">
    <source>
        <dbReference type="Pfam" id="PF09924"/>
    </source>
</evidence>
<dbReference type="SUPFAM" id="SSF55729">
    <property type="entry name" value="Acyl-CoA N-acyltransferases (Nat)"/>
    <property type="match status" value="2"/>
</dbReference>
<comment type="caution">
    <text evidence="2">The sequence shown here is derived from an EMBL/GenBank/DDBJ whole genome shotgun (WGS) entry which is preliminary data.</text>
</comment>
<dbReference type="Gene3D" id="3.40.630.30">
    <property type="match status" value="1"/>
</dbReference>
<accession>A0A644ZQ92</accession>
<dbReference type="PANTHER" id="PTHR41373">
    <property type="entry name" value="DUF2156 DOMAIN-CONTAINING PROTEIN"/>
    <property type="match status" value="1"/>
</dbReference>
<dbReference type="EMBL" id="VSSQ01008767">
    <property type="protein sequence ID" value="MPM39784.1"/>
    <property type="molecule type" value="Genomic_DNA"/>
</dbReference>
<dbReference type="AlphaFoldDB" id="A0A644ZQ92"/>